<evidence type="ECO:0000256" key="8">
    <source>
        <dbReference type="ARBA" id="ARBA00023235"/>
    </source>
</evidence>
<comment type="caution">
    <text evidence="9">Lacks conserved residue(s) required for the propagation of feature annotation.</text>
</comment>
<dbReference type="EMBL" id="DSTX01000001">
    <property type="protein sequence ID" value="HFK19921.1"/>
    <property type="molecule type" value="Genomic_DNA"/>
</dbReference>
<evidence type="ECO:0000259" key="11">
    <source>
        <dbReference type="PROSITE" id="PS50880"/>
    </source>
</evidence>
<feature type="site" description="Interaction with DNA" evidence="9">
    <location>
        <position position="177"/>
    </location>
</feature>
<feature type="site" description="Interaction with DNA" evidence="9">
    <location>
        <position position="173"/>
    </location>
</feature>
<keyword evidence="7 9" id="KW-0238">DNA-binding</keyword>
<feature type="region of interest" description="Disordered" evidence="10">
    <location>
        <begin position="361"/>
        <end position="387"/>
    </location>
</feature>
<dbReference type="HAMAP" id="MF_00952">
    <property type="entry name" value="Topoisom_1_prok"/>
    <property type="match status" value="1"/>
</dbReference>
<dbReference type="Gene3D" id="1.10.460.10">
    <property type="entry name" value="Topoisomerase I, domain 2"/>
    <property type="match status" value="1"/>
</dbReference>
<dbReference type="SMART" id="SM00436">
    <property type="entry name" value="TOP1Bc"/>
    <property type="match status" value="1"/>
</dbReference>
<dbReference type="InterPro" id="IPR013825">
    <property type="entry name" value="Topo_IA_cen_sub2"/>
</dbReference>
<dbReference type="GO" id="GO:0006281">
    <property type="term" value="P:DNA repair"/>
    <property type="evidence" value="ECO:0007669"/>
    <property type="project" value="TreeGrafter"/>
</dbReference>
<evidence type="ECO:0000256" key="5">
    <source>
        <dbReference type="ARBA" id="ARBA00022842"/>
    </source>
</evidence>
<evidence type="ECO:0000256" key="10">
    <source>
        <dbReference type="SAM" id="MobiDB-lite"/>
    </source>
</evidence>
<feature type="site" description="Interaction with DNA" evidence="9">
    <location>
        <position position="59"/>
    </location>
</feature>
<dbReference type="InterPro" id="IPR003601">
    <property type="entry name" value="Topo_IA_2"/>
</dbReference>
<evidence type="ECO:0000256" key="2">
    <source>
        <dbReference type="ARBA" id="ARBA00009446"/>
    </source>
</evidence>
<dbReference type="GO" id="GO:0006265">
    <property type="term" value="P:DNA topological change"/>
    <property type="evidence" value="ECO:0007669"/>
    <property type="project" value="UniProtKB-UniRule"/>
</dbReference>
<dbReference type="InterPro" id="IPR034144">
    <property type="entry name" value="TOPRIM_TopoIII"/>
</dbReference>
<feature type="compositionally biased region" description="Basic and acidic residues" evidence="10">
    <location>
        <begin position="365"/>
        <end position="374"/>
    </location>
</feature>
<comment type="function">
    <text evidence="9">Releases the supercoiling and torsional tension of DNA, which is introduced during the DNA replication and transcription, by transiently cleaving and rejoining one strand of the DNA duplex. Introduces a single-strand break via transesterification at a target site in duplex DNA. The scissile phosphodiester is attacked by the catalytic tyrosine of the enzyme, resulting in the formation of a DNA-(5'-phosphotyrosyl)-enzyme intermediate and the expulsion of a 3'-OH DNA strand. The free DNA strand then undergoes passage around the unbroken strand, thus removing DNA supercoils. Finally, in the religation step, the DNA 3'-OH attacks the covalent intermediate to expel the active-site tyrosine and restore the DNA phosphodiester backbone.</text>
</comment>
<dbReference type="InterPro" id="IPR005739">
    <property type="entry name" value="TopoI_arch"/>
</dbReference>
<dbReference type="InterPro" id="IPR013826">
    <property type="entry name" value="Topo_IA_cen_sub3"/>
</dbReference>
<dbReference type="SUPFAM" id="SSF56712">
    <property type="entry name" value="Prokaryotic type I DNA topoisomerase"/>
    <property type="match status" value="1"/>
</dbReference>
<dbReference type="SMART" id="SM00493">
    <property type="entry name" value="TOPRIM"/>
    <property type="match status" value="1"/>
</dbReference>
<feature type="active site" description="O-(5'-phospho-DNA)-tyrosine intermediate" evidence="9">
    <location>
        <position position="324"/>
    </location>
</feature>
<feature type="site" description="Interaction with DNA" evidence="9">
    <location>
        <position position="326"/>
    </location>
</feature>
<dbReference type="CDD" id="cd00186">
    <property type="entry name" value="TOP1Ac"/>
    <property type="match status" value="1"/>
</dbReference>
<evidence type="ECO:0000313" key="13">
    <source>
        <dbReference type="EMBL" id="HFK19921.1"/>
    </source>
</evidence>
<dbReference type="GO" id="GO:0003917">
    <property type="term" value="F:DNA topoisomerase type I (single strand cut, ATP-independent) activity"/>
    <property type="evidence" value="ECO:0007669"/>
    <property type="project" value="UniProtKB-UniRule"/>
</dbReference>
<keyword evidence="5" id="KW-0460">Magnesium</keyword>
<comment type="similarity">
    <text evidence="2 9">Belongs to the type IA topoisomerase family.</text>
</comment>
<dbReference type="GO" id="GO:0006310">
    <property type="term" value="P:DNA recombination"/>
    <property type="evidence" value="ECO:0007669"/>
    <property type="project" value="TreeGrafter"/>
</dbReference>
<evidence type="ECO:0000259" key="12">
    <source>
        <dbReference type="PROSITE" id="PS52039"/>
    </source>
</evidence>
<comment type="subunit">
    <text evidence="9">Monomer.</text>
</comment>
<dbReference type="Pfam" id="PF01131">
    <property type="entry name" value="Topoisom_bac"/>
    <property type="match status" value="1"/>
</dbReference>
<dbReference type="GO" id="GO:0046872">
    <property type="term" value="F:metal ion binding"/>
    <property type="evidence" value="ECO:0007669"/>
    <property type="project" value="UniProtKB-KW"/>
</dbReference>
<dbReference type="InterPro" id="IPR013497">
    <property type="entry name" value="Topo_IA_cen"/>
</dbReference>
<feature type="site" description="Interaction with DNA" evidence="9">
    <location>
        <position position="513"/>
    </location>
</feature>
<accession>A0A7C3FBU2</accession>
<evidence type="ECO:0000256" key="3">
    <source>
        <dbReference type="ARBA" id="ARBA00022723"/>
    </source>
</evidence>
<dbReference type="NCBIfam" id="TIGR01057">
    <property type="entry name" value="topA_arch"/>
    <property type="match status" value="1"/>
</dbReference>
<proteinExistence type="inferred from homology"/>
<dbReference type="InterPro" id="IPR006171">
    <property type="entry name" value="TOPRIM_dom"/>
</dbReference>
<gene>
    <name evidence="9 13" type="primary">topA</name>
    <name evidence="13" type="ORF">ENS19_01415</name>
</gene>
<keyword evidence="6 9" id="KW-0799">Topoisomerase</keyword>
<evidence type="ECO:0000256" key="9">
    <source>
        <dbReference type="HAMAP-Rule" id="MF_00952"/>
    </source>
</evidence>
<comment type="caution">
    <text evidence="13">The sequence shown here is derived from an EMBL/GenBank/DDBJ whole genome shotgun (WGS) entry which is preliminary data.</text>
</comment>
<dbReference type="SMART" id="SM00437">
    <property type="entry name" value="TOP1Ac"/>
    <property type="match status" value="1"/>
</dbReference>
<dbReference type="Gene3D" id="3.40.50.140">
    <property type="match status" value="1"/>
</dbReference>
<feature type="region of interest" description="Interaction with DNA" evidence="9">
    <location>
        <begin position="203"/>
        <end position="208"/>
    </location>
</feature>
<sequence>MRRGSLERQLIICEKPSAAEKIAFALGGAGVRRSRRGKVPVYSFELGGKEVTVVPSIGHLYAAAQQGPGWSFPMFSLVWVPIHEVERRASGAKAWIRAISDLAAQADSFVSACDLDTEGSLIAYMILLHACHGADSRARRMRFSTLTRQDLQAAYAGMTSTLDYGVAEAGKARHELDWIFGVNISRALMDSYSRTGSSFEVLSAGRVQSPVLYALAKREAAIRLHLPDPFWLIGAEAEVGGGIVQARLKGGKVLSKREAEEIASRCSGAKAVVSGIAEREAVIPPPFPFDLGTLQSEASRIFGFHPSRTQKIAEKLYLEALISYPRTASQKIPPSINCVQILRGLAGSDYYREMAEEILASGRTRPREGKKSDPAHPAIHPTGALPRSIGRDEGKVYDLVVKRFLAAFGEAAVQAQATIELECGSGDVFVADGRATKEAGWTRYYKPYAFLKEAPLPKASAGDEAKVLRAWAEGRFTAPPPRFTASSAIRFMERNGLGTKSTRAEVLDTLYRRGYIDGWKISVTELGFGVTRILKKFFPDLVSIELTRRLEEEIEGIGAGERRATEVVLKGIDLAKGVCEKMIDKYEEVGDELSKVVRKLREERRTLGPCPECKSGTLIITHSRKSGKRFVGCNNYKNGCRVTMPLPQRGRITPSKSTCKVCGYPIIEVRGLGKRPWRLCVNNRCGSKGSWQRGSGKAGSEDGAE</sequence>
<evidence type="ECO:0000256" key="6">
    <source>
        <dbReference type="ARBA" id="ARBA00023029"/>
    </source>
</evidence>
<dbReference type="Gene3D" id="2.70.20.10">
    <property type="entry name" value="Topoisomerase I, domain 3"/>
    <property type="match status" value="1"/>
</dbReference>
<evidence type="ECO:0000256" key="7">
    <source>
        <dbReference type="ARBA" id="ARBA00023125"/>
    </source>
</evidence>
<dbReference type="PROSITE" id="PS52039">
    <property type="entry name" value="TOPO_IA_2"/>
    <property type="match status" value="1"/>
</dbReference>
<feature type="domain" description="Topo IA-type catalytic" evidence="12">
    <location>
        <begin position="163"/>
        <end position="579"/>
    </location>
</feature>
<name>A0A7C3FBU2_9CREN</name>
<feature type="domain" description="Toprim" evidence="11">
    <location>
        <begin position="8"/>
        <end position="146"/>
    </location>
</feature>
<comment type="catalytic activity">
    <reaction evidence="1 9">
        <text>ATP-independent breakage of single-stranded DNA, followed by passage and rejoining.</text>
        <dbReference type="EC" id="5.6.2.1"/>
    </reaction>
</comment>
<evidence type="ECO:0000256" key="4">
    <source>
        <dbReference type="ARBA" id="ARBA00022833"/>
    </source>
</evidence>
<dbReference type="CDD" id="cd03362">
    <property type="entry name" value="TOPRIM_TopoIA_TopoIII"/>
    <property type="match status" value="1"/>
</dbReference>
<organism evidence="13">
    <name type="scientific">Candidatus Methanomethylicus mesodigestus</name>
    <dbReference type="NCBI Taxonomy" id="1867258"/>
    <lineage>
        <taxon>Archaea</taxon>
        <taxon>Thermoproteota</taxon>
        <taxon>Methanosuratincolia</taxon>
        <taxon>Candidatus Methanomethylicales</taxon>
        <taxon>Candidatus Methanomethylicaceae</taxon>
        <taxon>Candidatus Methanomethylicus</taxon>
    </lineage>
</organism>
<dbReference type="InterPro" id="IPR003602">
    <property type="entry name" value="Topo_IA_DNA-bd_dom"/>
</dbReference>
<dbReference type="InterPro" id="IPR000380">
    <property type="entry name" value="Topo_IA"/>
</dbReference>
<dbReference type="EC" id="5.6.2.1" evidence="9"/>
<dbReference type="PANTHER" id="PTHR11390:SF26">
    <property type="entry name" value="DNA TOPOISOMERASE 1"/>
    <property type="match status" value="1"/>
</dbReference>
<dbReference type="PROSITE" id="PS50880">
    <property type="entry name" value="TOPRIM"/>
    <property type="match status" value="1"/>
</dbReference>
<reference evidence="13" key="1">
    <citation type="journal article" date="2020" name="mSystems">
        <title>Genome- and Community-Level Interaction Insights into Carbon Utilization and Element Cycling Functions of Hydrothermarchaeota in Hydrothermal Sediment.</title>
        <authorList>
            <person name="Zhou Z."/>
            <person name="Liu Y."/>
            <person name="Xu W."/>
            <person name="Pan J."/>
            <person name="Luo Z.H."/>
            <person name="Li M."/>
        </authorList>
    </citation>
    <scope>NUCLEOTIDE SEQUENCE [LARGE SCALE GENOMIC DNA]</scope>
    <source>
        <strain evidence="13">SpSt-468</strain>
    </source>
</reference>
<dbReference type="PRINTS" id="PR00417">
    <property type="entry name" value="PRTPISMRASEI"/>
</dbReference>
<dbReference type="InterPro" id="IPR023405">
    <property type="entry name" value="Topo_IA_core_domain"/>
</dbReference>
<dbReference type="PANTHER" id="PTHR11390">
    <property type="entry name" value="PROKARYOTIC DNA TOPOISOMERASE"/>
    <property type="match status" value="1"/>
</dbReference>
<evidence type="ECO:0000256" key="1">
    <source>
        <dbReference type="ARBA" id="ARBA00000213"/>
    </source>
</evidence>
<protein>
    <recommendedName>
        <fullName evidence="9">DNA topoisomerase 1</fullName>
        <ecNumber evidence="9">5.6.2.1</ecNumber>
    </recommendedName>
    <alternativeName>
        <fullName evidence="9">DNA topoisomerase I</fullName>
    </alternativeName>
</protein>
<keyword evidence="4" id="KW-0862">Zinc</keyword>
<dbReference type="Gene3D" id="1.10.290.10">
    <property type="entry name" value="Topoisomerase I, domain 4"/>
    <property type="match status" value="1"/>
</dbReference>
<dbReference type="Pfam" id="PF01751">
    <property type="entry name" value="Toprim"/>
    <property type="match status" value="1"/>
</dbReference>
<keyword evidence="3" id="KW-0479">Metal-binding</keyword>
<dbReference type="InterPro" id="IPR028612">
    <property type="entry name" value="Topoisom_1_IA"/>
</dbReference>
<dbReference type="AlphaFoldDB" id="A0A7C3FBU2"/>
<dbReference type="InterPro" id="IPR013824">
    <property type="entry name" value="Topo_IA_cen_sub1"/>
</dbReference>
<keyword evidence="8 9" id="KW-0413">Isomerase</keyword>
<dbReference type="GO" id="GO:0003677">
    <property type="term" value="F:DNA binding"/>
    <property type="evidence" value="ECO:0007669"/>
    <property type="project" value="UniProtKB-KW"/>
</dbReference>